<proteinExistence type="predicted"/>
<protein>
    <submittedName>
        <fullName evidence="3">Uncharacterized protein</fullName>
    </submittedName>
</protein>
<evidence type="ECO:0000256" key="1">
    <source>
        <dbReference type="SAM" id="MobiDB-lite"/>
    </source>
</evidence>
<feature type="region of interest" description="Disordered" evidence="1">
    <location>
        <begin position="1"/>
        <end position="20"/>
    </location>
</feature>
<reference evidence="3" key="1">
    <citation type="submission" date="2022-11" db="UniProtKB">
        <authorList>
            <consortium name="WormBaseParasite"/>
        </authorList>
    </citation>
    <scope>IDENTIFICATION</scope>
</reference>
<dbReference type="AlphaFoldDB" id="A0A915IWE3"/>
<keyword evidence="2" id="KW-1185">Reference proteome</keyword>
<evidence type="ECO:0000313" key="2">
    <source>
        <dbReference type="Proteomes" id="UP000887565"/>
    </source>
</evidence>
<accession>A0A915IWE3</accession>
<dbReference type="WBParaSite" id="nRc.2.0.1.t18147-RA">
    <property type="protein sequence ID" value="nRc.2.0.1.t18147-RA"/>
    <property type="gene ID" value="nRc.2.0.1.g18147"/>
</dbReference>
<dbReference type="Proteomes" id="UP000887565">
    <property type="component" value="Unplaced"/>
</dbReference>
<sequence>MEDAHPTDYPTANAPRNPLELKPEFVSKSFRERMLASDMPGYTLTYTPADTAARQATAVVVVVLPPTQPAVAQRTPVAQVQKRAEPEPEVVTIMQTVPPASAVLPAKVKQLLPKIHNSDSESSSEEDEEEE</sequence>
<feature type="compositionally biased region" description="Acidic residues" evidence="1">
    <location>
        <begin position="122"/>
        <end position="131"/>
    </location>
</feature>
<evidence type="ECO:0000313" key="3">
    <source>
        <dbReference type="WBParaSite" id="nRc.2.0.1.t18147-RA"/>
    </source>
</evidence>
<feature type="region of interest" description="Disordered" evidence="1">
    <location>
        <begin position="112"/>
        <end position="131"/>
    </location>
</feature>
<organism evidence="2 3">
    <name type="scientific">Romanomermis culicivorax</name>
    <name type="common">Nematode worm</name>
    <dbReference type="NCBI Taxonomy" id="13658"/>
    <lineage>
        <taxon>Eukaryota</taxon>
        <taxon>Metazoa</taxon>
        <taxon>Ecdysozoa</taxon>
        <taxon>Nematoda</taxon>
        <taxon>Enoplea</taxon>
        <taxon>Dorylaimia</taxon>
        <taxon>Mermithida</taxon>
        <taxon>Mermithoidea</taxon>
        <taxon>Mermithidae</taxon>
        <taxon>Romanomermis</taxon>
    </lineage>
</organism>
<name>A0A915IWE3_ROMCU</name>